<comment type="caution">
    <text evidence="1">The sequence shown here is derived from an EMBL/GenBank/DDBJ whole genome shotgun (WGS) entry which is preliminary data.</text>
</comment>
<evidence type="ECO:0000313" key="1">
    <source>
        <dbReference type="EMBL" id="MBE9141992.1"/>
    </source>
</evidence>
<proteinExistence type="predicted"/>
<protein>
    <recommendedName>
        <fullName evidence="3">SGNH hydrolase-type esterase domain-containing protein</fullName>
    </recommendedName>
</protein>
<dbReference type="RefSeq" id="WP_228041392.1">
    <property type="nucleotide sequence ID" value="NZ_JADEWU010000003.1"/>
</dbReference>
<accession>A0ABR9U6E7</accession>
<reference evidence="1 2" key="1">
    <citation type="submission" date="2020-10" db="EMBL/GenBank/DDBJ databases">
        <authorList>
            <person name="Castelo-Branco R."/>
            <person name="Eusebio N."/>
            <person name="Adriana R."/>
            <person name="Vieira A."/>
            <person name="Brugerolle De Fraissinette N."/>
            <person name="Rezende De Castro R."/>
            <person name="Schneider M.P."/>
            <person name="Vasconcelos V."/>
            <person name="Leao P.N."/>
        </authorList>
    </citation>
    <scope>NUCLEOTIDE SEQUENCE [LARGE SCALE GENOMIC DNA]</scope>
    <source>
        <strain evidence="1 2">LEGE 06226</strain>
    </source>
</reference>
<keyword evidence="2" id="KW-1185">Reference proteome</keyword>
<gene>
    <name evidence="1" type="ORF">IQ236_01990</name>
</gene>
<evidence type="ECO:0008006" key="3">
    <source>
        <dbReference type="Google" id="ProtNLM"/>
    </source>
</evidence>
<dbReference type="Proteomes" id="UP000640725">
    <property type="component" value="Unassembled WGS sequence"/>
</dbReference>
<organism evidence="1 2">
    <name type="scientific">Planktothrix mougeotii LEGE 06226</name>
    <dbReference type="NCBI Taxonomy" id="1828728"/>
    <lineage>
        <taxon>Bacteria</taxon>
        <taxon>Bacillati</taxon>
        <taxon>Cyanobacteriota</taxon>
        <taxon>Cyanophyceae</taxon>
        <taxon>Oscillatoriophycideae</taxon>
        <taxon>Oscillatoriales</taxon>
        <taxon>Microcoleaceae</taxon>
        <taxon>Planktothrix</taxon>
    </lineage>
</organism>
<dbReference type="EMBL" id="JADEWU010000003">
    <property type="protein sequence ID" value="MBE9141992.1"/>
    <property type="molecule type" value="Genomic_DNA"/>
</dbReference>
<name>A0ABR9U6E7_9CYAN</name>
<sequence length="443" mass="50715">MAGLTRRIWRFWFFRTCSSQTFTVSRKADKWFVSFVLDAEKVTSIYHPIERVGVNLGILVRFGAVFWGSRMSQSTINWKQGFQLQGYHIEKQNIRVLLIGDSVIAGTKFIQCFHRHIHIKEAGGEKKFEIVKQITTEAMGWKFLLFLTDELSIDVDFIFIFLHAAETIAKPSEFRHVYALFSYLYASASDGKMPHVVIFRTPTGSSYGEFKRELCQLEARVHQELGASLVEIYSPQTDLREDETHYTQEGILNLSKSISELCDQLQRVQVFNEAGDLKGFLSNSLKLNVLRKKTARSGSSEDICRLILEPSFRDVEYLFPHESIQVTGVGKEVLCLCFIGPYSGVIAVRTVSDSHAITLSDSWCTVSRPYVVSLCCSEESVEHLLEITLTDKIPKVQKYTLSERFDHEPLIDQSKKSFEFEISNYRYAGPTLFPFVAFCIIDY</sequence>
<evidence type="ECO:0000313" key="2">
    <source>
        <dbReference type="Proteomes" id="UP000640725"/>
    </source>
</evidence>